<dbReference type="NCBIfam" id="TIGR01554">
    <property type="entry name" value="major_cap_HK97"/>
    <property type="match status" value="1"/>
</dbReference>
<dbReference type="GO" id="GO:0044423">
    <property type="term" value="C:virion component"/>
    <property type="evidence" value="ECO:0007669"/>
    <property type="project" value="UniProtKB-KW"/>
</dbReference>
<dbReference type="InterPro" id="IPR024455">
    <property type="entry name" value="Phage_capsid"/>
</dbReference>
<keyword evidence="2" id="KW-0946">Virion</keyword>
<evidence type="ECO:0000259" key="4">
    <source>
        <dbReference type="Pfam" id="PF05065"/>
    </source>
</evidence>
<feature type="compositionally biased region" description="Acidic residues" evidence="3">
    <location>
        <begin position="46"/>
        <end position="56"/>
    </location>
</feature>
<dbReference type="SUPFAM" id="SSF56563">
    <property type="entry name" value="Major capsid protein gp5"/>
    <property type="match status" value="1"/>
</dbReference>
<evidence type="ECO:0000313" key="5">
    <source>
        <dbReference type="EMBL" id="DAE24996.1"/>
    </source>
</evidence>
<reference evidence="5" key="1">
    <citation type="journal article" date="2021" name="Proc. Natl. Acad. Sci. U.S.A.">
        <title>A Catalog of Tens of Thousands of Viruses from Human Metagenomes Reveals Hidden Associations with Chronic Diseases.</title>
        <authorList>
            <person name="Tisza M.J."/>
            <person name="Buck C.B."/>
        </authorList>
    </citation>
    <scope>NUCLEOTIDE SEQUENCE</scope>
    <source>
        <strain evidence="5">Ct78050</strain>
    </source>
</reference>
<name>A0A8S5R235_9CAUD</name>
<feature type="compositionally biased region" description="Acidic residues" evidence="3">
    <location>
        <begin position="77"/>
        <end position="90"/>
    </location>
</feature>
<proteinExistence type="predicted"/>
<dbReference type="EMBL" id="BK015791">
    <property type="protein sequence ID" value="DAE24996.1"/>
    <property type="molecule type" value="Genomic_DNA"/>
</dbReference>
<protein>
    <submittedName>
        <fullName evidence="5">Major capsid protein</fullName>
    </submittedName>
</protein>
<comment type="subcellular location">
    <subcellularLocation>
        <location evidence="1">Virion</location>
    </subcellularLocation>
</comment>
<feature type="region of interest" description="Disordered" evidence="3">
    <location>
        <begin position="40"/>
        <end position="110"/>
    </location>
</feature>
<evidence type="ECO:0000256" key="1">
    <source>
        <dbReference type="ARBA" id="ARBA00004328"/>
    </source>
</evidence>
<dbReference type="InterPro" id="IPR054612">
    <property type="entry name" value="Phage_capsid-like_C"/>
</dbReference>
<accession>A0A8S5R235</accession>
<feature type="domain" description="Phage capsid-like C-terminal" evidence="4">
    <location>
        <begin position="154"/>
        <end position="439"/>
    </location>
</feature>
<organism evidence="5">
    <name type="scientific">Myoviridae sp. ct78050</name>
    <dbReference type="NCBI Taxonomy" id="2826617"/>
    <lineage>
        <taxon>Viruses</taxon>
        <taxon>Duplodnaviria</taxon>
        <taxon>Heunggongvirae</taxon>
        <taxon>Uroviricota</taxon>
        <taxon>Caudoviricetes</taxon>
    </lineage>
</organism>
<evidence type="ECO:0000256" key="2">
    <source>
        <dbReference type="ARBA" id="ARBA00022844"/>
    </source>
</evidence>
<dbReference type="Gene3D" id="3.30.2400.10">
    <property type="entry name" value="Major capsid protein gp5"/>
    <property type="match status" value="1"/>
</dbReference>
<dbReference type="Pfam" id="PF05065">
    <property type="entry name" value="Phage_capsid"/>
    <property type="match status" value="1"/>
</dbReference>
<evidence type="ECO:0000256" key="3">
    <source>
        <dbReference type="SAM" id="MobiDB-lite"/>
    </source>
</evidence>
<sequence>MLKVLMLRKKLDTQKKNLEKLRKKESDFEKRTKELEVAISELRDDSTEEEQQAVEEEVAKLEEEKQEYEDEKKELEETIADIEKEIEEAESQQPTDEPKQEENRGGQQKMTVRKKFFNMPMEERDRFFKDENVEKFLSNVRTCIKEHRAIENVGLTIPQIMLPLIRQTVEENSKLISRVNLQSVSGTSRQNIMGDIPEGIWTEMCGSLNEMDLKFNNIEMDGYTVAGFFAVCNAVLEDSDEDLATEIINAIGKAIGKALDKAIVFGHGVKMPLGIVTRLAQEARPNDYPSTARAWKDLHVTNILKGSANLTGKELFKDIIKKSTCVINDYSSAGLTWLMNEKTHKLLMAESLDADMNGAIVAGMQNTMPIVGGEIVELNFIADNNIIFGHFDLYTLGERAGAKIDQSEHVKFLDNQTVFRGVARYDGKPAIDEGFGVMTIDGKAPVTSATFRADDANDATLTSLTLGSETLAFNANTYEYEVSATAANAVVNAVPAQEGASVTIMYGGKKYNNGQELTLEGSKNLIITVK</sequence>